<evidence type="ECO:0000313" key="7">
    <source>
        <dbReference type="Proteomes" id="UP000663889"/>
    </source>
</evidence>
<keyword evidence="3" id="KW-0964">Secreted</keyword>
<comment type="subcellular location">
    <subcellularLocation>
        <location evidence="1">Secreted</location>
    </subcellularLocation>
</comment>
<dbReference type="PANTHER" id="PTHR12274">
    <property type="entry name" value="GRANULIN"/>
    <property type="match status" value="1"/>
</dbReference>
<organism evidence="6 7">
    <name type="scientific">Rotaria sordida</name>
    <dbReference type="NCBI Taxonomy" id="392033"/>
    <lineage>
        <taxon>Eukaryota</taxon>
        <taxon>Metazoa</taxon>
        <taxon>Spiralia</taxon>
        <taxon>Gnathifera</taxon>
        <taxon>Rotifera</taxon>
        <taxon>Eurotatoria</taxon>
        <taxon>Bdelloidea</taxon>
        <taxon>Philodinida</taxon>
        <taxon>Philodinidae</taxon>
        <taxon>Rotaria</taxon>
    </lineage>
</organism>
<name>A0A815XMF0_9BILA</name>
<dbReference type="Pfam" id="PF00396">
    <property type="entry name" value="Granulin"/>
    <property type="match status" value="1"/>
</dbReference>
<accession>A0A815XMF0</accession>
<feature type="non-terminal residue" evidence="6">
    <location>
        <position position="1"/>
    </location>
</feature>
<sequence length="59" mass="6941">QTFCSDGEICCQLQSSSYGCCPLHDYNHCCPYGYKCNIEQNKCEKDKFIPWFRKKSSFK</sequence>
<dbReference type="EMBL" id="CAJNOU010011959">
    <property type="protein sequence ID" value="CAF1559830.1"/>
    <property type="molecule type" value="Genomic_DNA"/>
</dbReference>
<evidence type="ECO:0000256" key="3">
    <source>
        <dbReference type="ARBA" id="ARBA00022525"/>
    </source>
</evidence>
<dbReference type="InterPro" id="IPR037277">
    <property type="entry name" value="Granulin_sf"/>
</dbReference>
<evidence type="ECO:0000256" key="1">
    <source>
        <dbReference type="ARBA" id="ARBA00004613"/>
    </source>
</evidence>
<dbReference type="SMART" id="SM00277">
    <property type="entry name" value="GRAN"/>
    <property type="match status" value="1"/>
</dbReference>
<proteinExistence type="inferred from homology"/>
<dbReference type="Gene3D" id="2.10.25.160">
    <property type="entry name" value="Granulin"/>
    <property type="match status" value="1"/>
</dbReference>
<dbReference type="PANTHER" id="PTHR12274:SF3">
    <property type="entry name" value="PROGRANULIN"/>
    <property type="match status" value="1"/>
</dbReference>
<dbReference type="InterPro" id="IPR039036">
    <property type="entry name" value="Granulin_fam"/>
</dbReference>
<evidence type="ECO:0000256" key="4">
    <source>
        <dbReference type="ARBA" id="ARBA00023157"/>
    </source>
</evidence>
<comment type="caution">
    <text evidence="6">The sequence shown here is derived from an EMBL/GenBank/DDBJ whole genome shotgun (WGS) entry which is preliminary data.</text>
</comment>
<comment type="similarity">
    <text evidence="2">Belongs to the granulin family.</text>
</comment>
<evidence type="ECO:0000256" key="2">
    <source>
        <dbReference type="ARBA" id="ARBA00010093"/>
    </source>
</evidence>
<feature type="domain" description="Granulins" evidence="5">
    <location>
        <begin position="1"/>
        <end position="43"/>
    </location>
</feature>
<evidence type="ECO:0000313" key="6">
    <source>
        <dbReference type="EMBL" id="CAF1559830.1"/>
    </source>
</evidence>
<dbReference type="Proteomes" id="UP000663889">
    <property type="component" value="Unassembled WGS sequence"/>
</dbReference>
<reference evidence="6" key="1">
    <citation type="submission" date="2021-02" db="EMBL/GenBank/DDBJ databases">
        <authorList>
            <person name="Nowell W R."/>
        </authorList>
    </citation>
    <scope>NUCLEOTIDE SEQUENCE</scope>
</reference>
<dbReference type="SUPFAM" id="SSF57277">
    <property type="entry name" value="Granulin repeat"/>
    <property type="match status" value="1"/>
</dbReference>
<gene>
    <name evidence="6" type="ORF">SEV965_LOCUS39097</name>
</gene>
<protein>
    <recommendedName>
        <fullName evidence="5">Granulins domain-containing protein</fullName>
    </recommendedName>
</protein>
<dbReference type="InterPro" id="IPR000118">
    <property type="entry name" value="Granulin"/>
</dbReference>
<keyword evidence="4" id="KW-1015">Disulfide bond</keyword>
<dbReference type="GO" id="GO:0005576">
    <property type="term" value="C:extracellular region"/>
    <property type="evidence" value="ECO:0007669"/>
    <property type="project" value="UniProtKB-SubCell"/>
</dbReference>
<dbReference type="AlphaFoldDB" id="A0A815XMF0"/>
<evidence type="ECO:0000259" key="5">
    <source>
        <dbReference type="SMART" id="SM00277"/>
    </source>
</evidence>